<dbReference type="Proteomes" id="UP000321479">
    <property type="component" value="Chromosome"/>
</dbReference>
<evidence type="ECO:0000256" key="3">
    <source>
        <dbReference type="ARBA" id="ARBA00022617"/>
    </source>
</evidence>
<dbReference type="Gene3D" id="1.10.760.10">
    <property type="entry name" value="Cytochrome c-like domain"/>
    <property type="match status" value="1"/>
</dbReference>
<evidence type="ECO:0000256" key="1">
    <source>
        <dbReference type="ARBA" id="ARBA00004141"/>
    </source>
</evidence>
<protein>
    <submittedName>
        <fullName evidence="12">C-type cytochrome</fullName>
    </submittedName>
</protein>
<keyword evidence="7 9" id="KW-0408">Iron</keyword>
<dbReference type="GO" id="GO:0020037">
    <property type="term" value="F:heme binding"/>
    <property type="evidence" value="ECO:0007669"/>
    <property type="project" value="InterPro"/>
</dbReference>
<dbReference type="Pfam" id="PF00034">
    <property type="entry name" value="Cytochrom_C"/>
    <property type="match status" value="1"/>
</dbReference>
<feature type="transmembrane region" description="Helical" evidence="10">
    <location>
        <begin position="474"/>
        <end position="493"/>
    </location>
</feature>
<keyword evidence="8 10" id="KW-0472">Membrane</keyword>
<evidence type="ECO:0000313" key="13">
    <source>
        <dbReference type="Proteomes" id="UP000321479"/>
    </source>
</evidence>
<dbReference type="PANTHER" id="PTHR31632">
    <property type="entry name" value="IRON TRANSPORTER FTH1"/>
    <property type="match status" value="1"/>
</dbReference>
<dbReference type="InterPro" id="IPR036909">
    <property type="entry name" value="Cyt_c-like_dom_sf"/>
</dbReference>
<feature type="domain" description="Cytochrome c" evidence="11">
    <location>
        <begin position="151"/>
        <end position="238"/>
    </location>
</feature>
<evidence type="ECO:0000259" key="11">
    <source>
        <dbReference type="PROSITE" id="PS51007"/>
    </source>
</evidence>
<dbReference type="PANTHER" id="PTHR31632:SF2">
    <property type="entry name" value="PLASMA MEMBRANE IRON PERMEASE"/>
    <property type="match status" value="1"/>
</dbReference>
<feature type="transmembrane region" description="Helical" evidence="10">
    <location>
        <begin position="519"/>
        <end position="544"/>
    </location>
</feature>
<dbReference type="GO" id="GO:0009055">
    <property type="term" value="F:electron transfer activity"/>
    <property type="evidence" value="ECO:0007669"/>
    <property type="project" value="InterPro"/>
</dbReference>
<evidence type="ECO:0000256" key="8">
    <source>
        <dbReference type="ARBA" id="ARBA00023136"/>
    </source>
</evidence>
<dbReference type="GO" id="GO:0015093">
    <property type="term" value="F:ferrous iron transmembrane transporter activity"/>
    <property type="evidence" value="ECO:0007669"/>
    <property type="project" value="TreeGrafter"/>
</dbReference>
<keyword evidence="4 10" id="KW-0812">Transmembrane</keyword>
<evidence type="ECO:0000256" key="2">
    <source>
        <dbReference type="ARBA" id="ARBA00008333"/>
    </source>
</evidence>
<feature type="transmembrane region" description="Helical" evidence="10">
    <location>
        <begin position="401"/>
        <end position="427"/>
    </location>
</feature>
<gene>
    <name evidence="12" type="ORF">FRZ54_06980</name>
</gene>
<feature type="transmembrane region" description="Helical" evidence="10">
    <location>
        <begin position="439"/>
        <end position="459"/>
    </location>
</feature>
<evidence type="ECO:0000256" key="6">
    <source>
        <dbReference type="ARBA" id="ARBA00022989"/>
    </source>
</evidence>
<reference evidence="12 13" key="1">
    <citation type="journal article" date="2017" name="Curr. Microbiol.">
        <title>Mucilaginibacter ginsenosidivorans sp. nov., Isolated from Soil of Ginseng Field.</title>
        <authorList>
            <person name="Kim M.M."/>
            <person name="Siddiqi M.Z."/>
            <person name="Im W.T."/>
        </authorList>
    </citation>
    <scope>NUCLEOTIDE SEQUENCE [LARGE SCALE GENOMIC DNA]</scope>
    <source>
        <strain evidence="12 13">Gsoil 3017</strain>
    </source>
</reference>
<dbReference type="GO" id="GO:0046872">
    <property type="term" value="F:metal ion binding"/>
    <property type="evidence" value="ECO:0007669"/>
    <property type="project" value="UniProtKB-KW"/>
</dbReference>
<evidence type="ECO:0000256" key="4">
    <source>
        <dbReference type="ARBA" id="ARBA00022692"/>
    </source>
</evidence>
<keyword evidence="13" id="KW-1185">Reference proteome</keyword>
<evidence type="ECO:0000256" key="5">
    <source>
        <dbReference type="ARBA" id="ARBA00022723"/>
    </source>
</evidence>
<organism evidence="12 13">
    <name type="scientific">Mucilaginibacter ginsenosidivorans</name>
    <dbReference type="NCBI Taxonomy" id="398053"/>
    <lineage>
        <taxon>Bacteria</taxon>
        <taxon>Pseudomonadati</taxon>
        <taxon>Bacteroidota</taxon>
        <taxon>Sphingobacteriia</taxon>
        <taxon>Sphingobacteriales</taxon>
        <taxon>Sphingobacteriaceae</taxon>
        <taxon>Mucilaginibacter</taxon>
    </lineage>
</organism>
<evidence type="ECO:0000256" key="10">
    <source>
        <dbReference type="SAM" id="Phobius"/>
    </source>
</evidence>
<feature type="transmembrane region" description="Helical" evidence="10">
    <location>
        <begin position="589"/>
        <end position="609"/>
    </location>
</feature>
<name>A0A5B8UV71_9SPHI</name>
<dbReference type="SUPFAM" id="SSF46626">
    <property type="entry name" value="Cytochrome c"/>
    <property type="match status" value="1"/>
</dbReference>
<feature type="transmembrane region" description="Helical" evidence="10">
    <location>
        <begin position="556"/>
        <end position="577"/>
    </location>
</feature>
<dbReference type="EMBL" id="CP042436">
    <property type="protein sequence ID" value="QEC62336.1"/>
    <property type="molecule type" value="Genomic_DNA"/>
</dbReference>
<comment type="similarity">
    <text evidence="2">Belongs to the oxidase-dependent Fe transporter (OFeT) (TC 9.A.10.1) family.</text>
</comment>
<evidence type="ECO:0000256" key="7">
    <source>
        <dbReference type="ARBA" id="ARBA00023004"/>
    </source>
</evidence>
<dbReference type="Pfam" id="PF03239">
    <property type="entry name" value="FTR1"/>
    <property type="match status" value="1"/>
</dbReference>
<evidence type="ECO:0000256" key="9">
    <source>
        <dbReference type="PROSITE-ProRule" id="PRU00433"/>
    </source>
</evidence>
<keyword evidence="5 9" id="KW-0479">Metal-binding</keyword>
<dbReference type="InterPro" id="IPR009056">
    <property type="entry name" value="Cyt_c-like_dom"/>
</dbReference>
<comment type="subcellular location">
    <subcellularLocation>
        <location evidence="1">Membrane</location>
        <topology evidence="1">Multi-pass membrane protein</topology>
    </subcellularLocation>
</comment>
<dbReference type="InterPro" id="IPR004923">
    <property type="entry name" value="FTR1/Fip1/EfeU"/>
</dbReference>
<dbReference type="GO" id="GO:0033573">
    <property type="term" value="C:high-affinity iron permease complex"/>
    <property type="evidence" value="ECO:0007669"/>
    <property type="project" value="InterPro"/>
</dbReference>
<sequence>MESLPLPDKHRKTNFIIINMKPQQFFLGWVLFLLLPCTSLKAAGSDKDVQTIIHLLDYISSDYPTAVNHHQVQNMAEYREMTEFGITVQSLCAKVIQTGHFKANALLDSVSVLNRMIAKKYPSESISSISRSIKRKLIDMTGYVISPGAWPDISGAKILFVQKCSSCHGSTGKGDGPLASGLDPAPANFENDALMHRVSALQAYNTISLGVEGTTMKSFHELSSAERWKLAFYIQSLRFNNRNASPQKLDESFKKASEVITLKDAATLTDKELLERLKGTPGRKADQLTAIRLHIPVPEKNSPLAIAASGLQAALKDYNQNNPDGARQAALDAYLEGIEPIEARLKTNDGALMAKLEQRMLKVRSVIEKHGSKAEISRQISTALDLISEADGKLRDSKVSFWLSFVLSGSILLREGLEAFLIIAIMITIIKAMNKRKALIWLHGGWITAMFAGLAGWYLSDFILKISGQNREMLEGFISLFAVCVLTYVGFWLHRNSDVKRWKSFVENKINRLINNENMLGLAAFSFLVVFREAIESILFLKAIQLEIDPRNEASIGLGVLTALTLIFSISFVWIRYAQRIPVKQLFKYGSVMISVLAIIIIGKGVHSLQESGVFTVHTLGFNLNVDLVGIYSTVETILAQAGLIFLITGFWYMEKQQRTRGHFQS</sequence>
<dbReference type="AlphaFoldDB" id="A0A5B8UV71"/>
<dbReference type="OrthoDB" id="9779283at2"/>
<dbReference type="PROSITE" id="PS51007">
    <property type="entry name" value="CYTC"/>
    <property type="match status" value="1"/>
</dbReference>
<proteinExistence type="inferred from homology"/>
<keyword evidence="6 10" id="KW-1133">Transmembrane helix</keyword>
<evidence type="ECO:0000313" key="12">
    <source>
        <dbReference type="EMBL" id="QEC62336.1"/>
    </source>
</evidence>
<keyword evidence="3 9" id="KW-0349">Heme</keyword>
<accession>A0A5B8UV71</accession>
<feature type="transmembrane region" description="Helical" evidence="10">
    <location>
        <begin position="629"/>
        <end position="653"/>
    </location>
</feature>
<dbReference type="KEGG" id="mgin:FRZ54_06980"/>